<dbReference type="InterPro" id="IPR031042">
    <property type="entry name" value="Glyco_TIGR04440"/>
</dbReference>
<evidence type="ECO:0000313" key="4">
    <source>
        <dbReference type="Proteomes" id="UP000480410"/>
    </source>
</evidence>
<dbReference type="SUPFAM" id="SSF53448">
    <property type="entry name" value="Nucleotide-diphospho-sugar transferases"/>
    <property type="match status" value="3"/>
</dbReference>
<evidence type="ECO:0000313" key="3">
    <source>
        <dbReference type="EMBL" id="NER59061.1"/>
    </source>
</evidence>
<organism evidence="3 4">
    <name type="scientific">Pseudomonas brassicae</name>
    <dbReference type="NCBI Taxonomy" id="2708063"/>
    <lineage>
        <taxon>Bacteria</taxon>
        <taxon>Pseudomonadati</taxon>
        <taxon>Pseudomonadota</taxon>
        <taxon>Gammaproteobacteria</taxon>
        <taxon>Pseudomonadales</taxon>
        <taxon>Pseudomonadaceae</taxon>
        <taxon>Pseudomonas</taxon>
    </lineage>
</organism>
<gene>
    <name evidence="3" type="ORF">G3435_01870</name>
</gene>
<dbReference type="PANTHER" id="PTHR43179">
    <property type="entry name" value="RHAMNOSYLTRANSFERASE WBBL"/>
    <property type="match status" value="1"/>
</dbReference>
<keyword evidence="1" id="KW-0472">Membrane</keyword>
<evidence type="ECO:0000259" key="2">
    <source>
        <dbReference type="Pfam" id="PF00535"/>
    </source>
</evidence>
<evidence type="ECO:0000256" key="1">
    <source>
        <dbReference type="ARBA" id="ARBA00022519"/>
    </source>
</evidence>
<dbReference type="NCBIfam" id="TIGR04440">
    <property type="entry name" value="glyco_TIGR04440"/>
    <property type="match status" value="1"/>
</dbReference>
<dbReference type="InterPro" id="IPR029044">
    <property type="entry name" value="Nucleotide-diphossugar_trans"/>
</dbReference>
<sequence>MLTHNRPDYLRRTLRYYSDLACSLIVVDTSAQPASEVRAQFPAVAYHHAPPLAGQCDGEKLRQAVEQVTTPYMVLVPDSDFLLFDGLAQSLAFLEQNAEYGLCHGYTLMQSPVGAQTKYYVRDRKGPEDCSQATAAERLGAFAEHFIPTLHAVCRTELVRSWSAAAATLGGDGLELAHGLFMLGKARARLLPVAFRVAELDRSQTQPYGALGERLAGQDGAAEPVRELCVAALADLPEAFEEDARSSRVELLERTLDGIAQCLREQRSMAFREILRCNWSASHLRPEWHFQPTQFVALPFYTTAFFDALEAIEWRVQFQPCSPLQRKQLESTLLAQAELLARLPFIPADQLQAQLFDSLDAYPFNAQLVAALEQCLVSAGLSEQAQRYAQWRQRLQGADDVFGNSQSGRLHAVLHEQGASSPEQQLQALQDAGGGPLLRIVLLDLDGDIERLQVSLDSLFEGHYKRFRLVVLTTVQPPVATSLHDRVHFLQVQESSWHQPLMQLLEATEWNWVMLARSGVQFAPNGLLQVAHDLQQVSGCRAVYGDELQKLADGTLDSWLRPSFNLDLLLSQPRMMAGHWLIERDAFFQVGGYSGQFPQAVEFDLIMRLIEQGGMQGIGHIDTPLLTAQPDEVEFNRDEIGVLRRHLVNRGFNNAVVLQSRPRVYHLRYGHAERPLVSILIPTKDQLPMVQRCVETLLERTRYSNYEILLVDNQSETPEALQWLQGLESMANPKLRVLRYPHPFNYSAINNLAAEQARGEYLVLLNNDTAITEGDWLDELLNHAQRPEVGIVGARLLHADGTLQHAGVVLGLRGPAEHPFIGSQPTASSYMNRTHCDQNYSAVTAACLMIRTSLYKAVGGLDEVAFKVSYNDVDLCLKVGALGYLVVWTPHATLLHEGSVSQRQVDPATQAQKQQRFLAEQRAMCDKWQALIDADPAYSRHLSRHGRGFTVAGAAAVR</sequence>
<proteinExistence type="predicted"/>
<name>A0A6M0CND2_9PSED</name>
<reference evidence="3 4" key="1">
    <citation type="submission" date="2020-02" db="EMBL/GenBank/DDBJ databases">
        <title>Broccoli isolated Pseudomonas sp.</title>
        <authorList>
            <person name="Fujikawa T."/>
            <person name="Sawada H."/>
        </authorList>
    </citation>
    <scope>NUCLEOTIDE SEQUENCE [LARGE SCALE GENOMIC DNA]</scope>
    <source>
        <strain evidence="3 4">MAFF212428</strain>
    </source>
</reference>
<dbReference type="InterPro" id="IPR001173">
    <property type="entry name" value="Glyco_trans_2-like"/>
</dbReference>
<keyword evidence="1" id="KW-1003">Cell membrane</keyword>
<dbReference type="Gene3D" id="3.90.550.10">
    <property type="entry name" value="Spore Coat Polysaccharide Biosynthesis Protein SpsA, Chain A"/>
    <property type="match status" value="2"/>
</dbReference>
<comment type="caution">
    <text evidence="3">The sequence shown here is derived from an EMBL/GenBank/DDBJ whole genome shotgun (WGS) entry which is preliminary data.</text>
</comment>
<feature type="domain" description="Glycosyltransferase 2-like" evidence="2">
    <location>
        <begin position="678"/>
        <end position="802"/>
    </location>
</feature>
<dbReference type="Proteomes" id="UP000480410">
    <property type="component" value="Unassembled WGS sequence"/>
</dbReference>
<dbReference type="AlphaFoldDB" id="A0A6M0CND2"/>
<dbReference type="EMBL" id="JAAHBV010000030">
    <property type="protein sequence ID" value="NER59061.1"/>
    <property type="molecule type" value="Genomic_DNA"/>
</dbReference>
<dbReference type="CDD" id="cd04186">
    <property type="entry name" value="GT_2_like_c"/>
    <property type="match status" value="1"/>
</dbReference>
<dbReference type="GO" id="GO:0016740">
    <property type="term" value="F:transferase activity"/>
    <property type="evidence" value="ECO:0007669"/>
    <property type="project" value="UniProtKB-KW"/>
</dbReference>
<accession>A0A6M0CND2</accession>
<keyword evidence="3" id="KW-0808">Transferase</keyword>
<keyword evidence="1" id="KW-0997">Cell inner membrane</keyword>
<protein>
    <submittedName>
        <fullName evidence="3">TIGR00180 family glycosyltransferase</fullName>
    </submittedName>
</protein>
<dbReference type="Pfam" id="PF00535">
    <property type="entry name" value="Glycos_transf_2"/>
    <property type="match status" value="1"/>
</dbReference>
<dbReference type="PANTHER" id="PTHR43179:SF7">
    <property type="entry name" value="RHAMNOSYLTRANSFERASE WBBL"/>
    <property type="match status" value="1"/>
</dbReference>